<protein>
    <recommendedName>
        <fullName evidence="6">Vesicular, overexpressed in cancer, prosurvival protein 1</fullName>
    </recommendedName>
</protein>
<feature type="region of interest" description="Disordered" evidence="1">
    <location>
        <begin position="135"/>
        <end position="155"/>
    </location>
</feature>
<dbReference type="EMBL" id="JBJQND010000015">
    <property type="protein sequence ID" value="KAL3853684.1"/>
    <property type="molecule type" value="Genomic_DNA"/>
</dbReference>
<sequence>MDTEAGLWAFSVILCLQVPYGETAFCIDASNNVTNACPGECCSNGFCCPPPRPSYFWLFGLLGAVITFFLILYFFRKWCFRPRIVRTSRDMGEMSEVNFPHSSQSIPTYYDPPPYISTISGNSPVFPADNDFLPPYELPPSYEDACKGSNDNEQR</sequence>
<evidence type="ECO:0000256" key="2">
    <source>
        <dbReference type="SAM" id="Phobius"/>
    </source>
</evidence>
<accession>A0ABD3UW62</accession>
<feature type="chain" id="PRO_5044790208" description="Vesicular, overexpressed in cancer, prosurvival protein 1" evidence="3">
    <location>
        <begin position="24"/>
        <end position="155"/>
    </location>
</feature>
<evidence type="ECO:0000256" key="1">
    <source>
        <dbReference type="SAM" id="MobiDB-lite"/>
    </source>
</evidence>
<evidence type="ECO:0008006" key="6">
    <source>
        <dbReference type="Google" id="ProtNLM"/>
    </source>
</evidence>
<evidence type="ECO:0000313" key="4">
    <source>
        <dbReference type="EMBL" id="KAL3853684.1"/>
    </source>
</evidence>
<reference evidence="4 5" key="1">
    <citation type="submission" date="2024-11" db="EMBL/GenBank/DDBJ databases">
        <title>Chromosome-level genome assembly of the freshwater bivalve Anodonta woodiana.</title>
        <authorList>
            <person name="Chen X."/>
        </authorList>
    </citation>
    <scope>NUCLEOTIDE SEQUENCE [LARGE SCALE GENOMIC DNA]</scope>
    <source>
        <strain evidence="4">MN2024</strain>
        <tissue evidence="4">Gills</tissue>
    </source>
</reference>
<name>A0ABD3UW62_SINWO</name>
<keyword evidence="2" id="KW-1133">Transmembrane helix</keyword>
<organism evidence="4 5">
    <name type="scientific">Sinanodonta woodiana</name>
    <name type="common">Chinese pond mussel</name>
    <name type="synonym">Anodonta woodiana</name>
    <dbReference type="NCBI Taxonomy" id="1069815"/>
    <lineage>
        <taxon>Eukaryota</taxon>
        <taxon>Metazoa</taxon>
        <taxon>Spiralia</taxon>
        <taxon>Lophotrochozoa</taxon>
        <taxon>Mollusca</taxon>
        <taxon>Bivalvia</taxon>
        <taxon>Autobranchia</taxon>
        <taxon>Heteroconchia</taxon>
        <taxon>Palaeoheterodonta</taxon>
        <taxon>Unionida</taxon>
        <taxon>Unionoidea</taxon>
        <taxon>Unionidae</taxon>
        <taxon>Unioninae</taxon>
        <taxon>Sinanodonta</taxon>
    </lineage>
</organism>
<evidence type="ECO:0000313" key="5">
    <source>
        <dbReference type="Proteomes" id="UP001634394"/>
    </source>
</evidence>
<gene>
    <name evidence="4" type="ORF">ACJMK2_017207</name>
</gene>
<feature type="signal peptide" evidence="3">
    <location>
        <begin position="1"/>
        <end position="23"/>
    </location>
</feature>
<keyword evidence="2" id="KW-0812">Transmembrane</keyword>
<feature type="compositionally biased region" description="Basic and acidic residues" evidence="1">
    <location>
        <begin position="144"/>
        <end position="155"/>
    </location>
</feature>
<keyword evidence="2" id="KW-0472">Membrane</keyword>
<dbReference type="Proteomes" id="UP001634394">
    <property type="component" value="Unassembled WGS sequence"/>
</dbReference>
<feature type="transmembrane region" description="Helical" evidence="2">
    <location>
        <begin position="55"/>
        <end position="75"/>
    </location>
</feature>
<comment type="caution">
    <text evidence="4">The sequence shown here is derived from an EMBL/GenBank/DDBJ whole genome shotgun (WGS) entry which is preliminary data.</text>
</comment>
<keyword evidence="3" id="KW-0732">Signal</keyword>
<proteinExistence type="predicted"/>
<dbReference type="AlphaFoldDB" id="A0ABD3UW62"/>
<keyword evidence="5" id="KW-1185">Reference proteome</keyword>
<evidence type="ECO:0000256" key="3">
    <source>
        <dbReference type="SAM" id="SignalP"/>
    </source>
</evidence>